<reference evidence="2 3" key="1">
    <citation type="journal article" date="2019" name="Commun. Biol.">
        <title>The bagworm genome reveals a unique fibroin gene that provides high tensile strength.</title>
        <authorList>
            <person name="Kono N."/>
            <person name="Nakamura H."/>
            <person name="Ohtoshi R."/>
            <person name="Tomita M."/>
            <person name="Numata K."/>
            <person name="Arakawa K."/>
        </authorList>
    </citation>
    <scope>NUCLEOTIDE SEQUENCE [LARGE SCALE GENOMIC DNA]</scope>
</reference>
<comment type="caution">
    <text evidence="2">The sequence shown here is derived from an EMBL/GenBank/DDBJ whole genome shotgun (WGS) entry which is preliminary data.</text>
</comment>
<feature type="region of interest" description="Disordered" evidence="1">
    <location>
        <begin position="53"/>
        <end position="77"/>
    </location>
</feature>
<organism evidence="2 3">
    <name type="scientific">Eumeta variegata</name>
    <name type="common">Bagworm moth</name>
    <name type="synonym">Eumeta japonica</name>
    <dbReference type="NCBI Taxonomy" id="151549"/>
    <lineage>
        <taxon>Eukaryota</taxon>
        <taxon>Metazoa</taxon>
        <taxon>Ecdysozoa</taxon>
        <taxon>Arthropoda</taxon>
        <taxon>Hexapoda</taxon>
        <taxon>Insecta</taxon>
        <taxon>Pterygota</taxon>
        <taxon>Neoptera</taxon>
        <taxon>Endopterygota</taxon>
        <taxon>Lepidoptera</taxon>
        <taxon>Glossata</taxon>
        <taxon>Ditrysia</taxon>
        <taxon>Tineoidea</taxon>
        <taxon>Psychidae</taxon>
        <taxon>Oiketicinae</taxon>
        <taxon>Eumeta</taxon>
    </lineage>
</organism>
<sequence>MTADPLRMDHDLTSEPSTGPVFDAMPFATKLNVELGVFMHSSISSFTKHRVCNERNAPGRRARRPRRSPAPRSAAVGCAGNLTNDRFPFPLLLAFERVP</sequence>
<protein>
    <submittedName>
        <fullName evidence="2">Uncharacterized protein</fullName>
    </submittedName>
</protein>
<evidence type="ECO:0000313" key="3">
    <source>
        <dbReference type="Proteomes" id="UP000299102"/>
    </source>
</evidence>
<name>A0A4C1YV51_EUMVA</name>
<dbReference type="AlphaFoldDB" id="A0A4C1YV51"/>
<dbReference type="Proteomes" id="UP000299102">
    <property type="component" value="Unassembled WGS sequence"/>
</dbReference>
<proteinExistence type="predicted"/>
<feature type="region of interest" description="Disordered" evidence="1">
    <location>
        <begin position="1"/>
        <end position="21"/>
    </location>
</feature>
<feature type="compositionally biased region" description="Basic and acidic residues" evidence="1">
    <location>
        <begin position="1"/>
        <end position="13"/>
    </location>
</feature>
<dbReference type="EMBL" id="BGZK01001443">
    <property type="protein sequence ID" value="GBP80028.1"/>
    <property type="molecule type" value="Genomic_DNA"/>
</dbReference>
<accession>A0A4C1YV51</accession>
<gene>
    <name evidence="2" type="ORF">EVAR_53168_1</name>
</gene>
<evidence type="ECO:0000256" key="1">
    <source>
        <dbReference type="SAM" id="MobiDB-lite"/>
    </source>
</evidence>
<evidence type="ECO:0000313" key="2">
    <source>
        <dbReference type="EMBL" id="GBP80028.1"/>
    </source>
</evidence>
<feature type="compositionally biased region" description="Basic residues" evidence="1">
    <location>
        <begin position="58"/>
        <end position="69"/>
    </location>
</feature>
<keyword evidence="3" id="KW-1185">Reference proteome</keyword>